<gene>
    <name evidence="2" type="ORF">P8C59_008174</name>
</gene>
<evidence type="ECO:0000313" key="3">
    <source>
        <dbReference type="Proteomes" id="UP001217918"/>
    </source>
</evidence>
<evidence type="ECO:0000256" key="1">
    <source>
        <dbReference type="SAM" id="MobiDB-lite"/>
    </source>
</evidence>
<proteinExistence type="predicted"/>
<comment type="caution">
    <text evidence="2">The sequence shown here is derived from an EMBL/GenBank/DDBJ whole genome shotgun (WGS) entry which is preliminary data.</text>
</comment>
<organism evidence="2 3">
    <name type="scientific">Phyllachora maydis</name>
    <dbReference type="NCBI Taxonomy" id="1825666"/>
    <lineage>
        <taxon>Eukaryota</taxon>
        <taxon>Fungi</taxon>
        <taxon>Dikarya</taxon>
        <taxon>Ascomycota</taxon>
        <taxon>Pezizomycotina</taxon>
        <taxon>Sordariomycetes</taxon>
        <taxon>Sordariomycetidae</taxon>
        <taxon>Phyllachorales</taxon>
        <taxon>Phyllachoraceae</taxon>
        <taxon>Phyllachora</taxon>
    </lineage>
</organism>
<sequence>MDGVGMDRLTRTSSRRKRKADLPPENNERLSKRLSLLNLEHSGAKLSFNEFPISSANQQEGAVASASVDETMQVDDTKYKVYIYNIDDELSSDSEPEDGNGKLVFLPDIEQHLRAHRIPPHVLVDPRAEAAGKELVLYSIPRSISVPEGNDSVRKAIIEARARVRERQQAAQARAQAPPGEEIITLAPATDAIVDDIDLTAPVPEVEGPVANGCPLSVHSYPESLHMDGGISASDGDEMELD</sequence>
<dbReference type="InterPro" id="IPR046591">
    <property type="entry name" value="DUF6649"/>
</dbReference>
<keyword evidence="3" id="KW-1185">Reference proteome</keyword>
<dbReference type="Pfam" id="PF20354">
    <property type="entry name" value="DUF6649"/>
    <property type="match status" value="1"/>
</dbReference>
<dbReference type="EMBL" id="JAQQPM010000007">
    <property type="protein sequence ID" value="KAK2073935.1"/>
    <property type="molecule type" value="Genomic_DNA"/>
</dbReference>
<feature type="region of interest" description="Disordered" evidence="1">
    <location>
        <begin position="1"/>
        <end position="30"/>
    </location>
</feature>
<accession>A0AAD9MGH3</accession>
<name>A0AAD9MGH3_9PEZI</name>
<dbReference type="Proteomes" id="UP001217918">
    <property type="component" value="Unassembled WGS sequence"/>
</dbReference>
<feature type="compositionally biased region" description="Basic and acidic residues" evidence="1">
    <location>
        <begin position="20"/>
        <end position="30"/>
    </location>
</feature>
<protein>
    <submittedName>
        <fullName evidence="2">Uncharacterized protein</fullName>
    </submittedName>
</protein>
<evidence type="ECO:0000313" key="2">
    <source>
        <dbReference type="EMBL" id="KAK2073935.1"/>
    </source>
</evidence>
<reference evidence="2" key="1">
    <citation type="journal article" date="2023" name="Mol. Plant Microbe Interact.">
        <title>Elucidating the Obligate Nature and Biological Capacity of an Invasive Fungal Corn Pathogen.</title>
        <authorList>
            <person name="MacCready J.S."/>
            <person name="Roggenkamp E.M."/>
            <person name="Gdanetz K."/>
            <person name="Chilvers M.I."/>
        </authorList>
    </citation>
    <scope>NUCLEOTIDE SEQUENCE</scope>
    <source>
        <strain evidence="2">PM02</strain>
    </source>
</reference>
<dbReference type="AlphaFoldDB" id="A0AAD9MGH3"/>